<dbReference type="InterPro" id="IPR039425">
    <property type="entry name" value="RNA_pol_sigma-70-like"/>
</dbReference>
<protein>
    <recommendedName>
        <fullName evidence="10">RNA polymerase, sigma-24 subunit, ECF subfamily</fullName>
    </recommendedName>
</protein>
<dbReference type="InterPro" id="IPR014284">
    <property type="entry name" value="RNA_pol_sigma-70_dom"/>
</dbReference>
<dbReference type="CDD" id="cd06171">
    <property type="entry name" value="Sigma70_r4"/>
    <property type="match status" value="1"/>
</dbReference>
<dbReference type="Pfam" id="PF04542">
    <property type="entry name" value="Sigma70_r2"/>
    <property type="match status" value="1"/>
</dbReference>
<evidence type="ECO:0000259" key="7">
    <source>
        <dbReference type="Pfam" id="PF08281"/>
    </source>
</evidence>
<dbReference type="InterPro" id="IPR013324">
    <property type="entry name" value="RNA_pol_sigma_r3/r4-like"/>
</dbReference>
<keyword evidence="4" id="KW-0804">Transcription</keyword>
<dbReference type="InterPro" id="IPR013325">
    <property type="entry name" value="RNA_pol_sigma_r2"/>
</dbReference>
<dbReference type="InterPro" id="IPR007627">
    <property type="entry name" value="RNA_pol_sigma70_r2"/>
</dbReference>
<dbReference type="NCBIfam" id="TIGR02985">
    <property type="entry name" value="Sig70_bacteroi1"/>
    <property type="match status" value="1"/>
</dbReference>
<evidence type="ECO:0000256" key="5">
    <source>
        <dbReference type="SAM" id="Phobius"/>
    </source>
</evidence>
<evidence type="ECO:0000313" key="9">
    <source>
        <dbReference type="Proteomes" id="UP000192277"/>
    </source>
</evidence>
<dbReference type="Proteomes" id="UP000192277">
    <property type="component" value="Unassembled WGS sequence"/>
</dbReference>
<keyword evidence="5" id="KW-0812">Transmembrane</keyword>
<evidence type="ECO:0008006" key="10">
    <source>
        <dbReference type="Google" id="ProtNLM"/>
    </source>
</evidence>
<organism evidence="8 9">
    <name type="scientific">Niastella koreensis</name>
    <dbReference type="NCBI Taxonomy" id="354356"/>
    <lineage>
        <taxon>Bacteria</taxon>
        <taxon>Pseudomonadati</taxon>
        <taxon>Bacteroidota</taxon>
        <taxon>Chitinophagia</taxon>
        <taxon>Chitinophagales</taxon>
        <taxon>Chitinophagaceae</taxon>
        <taxon>Niastella</taxon>
    </lineage>
</organism>
<dbReference type="Pfam" id="PF08281">
    <property type="entry name" value="Sigma70_r4_2"/>
    <property type="match status" value="1"/>
</dbReference>
<dbReference type="InterPro" id="IPR036388">
    <property type="entry name" value="WH-like_DNA-bd_sf"/>
</dbReference>
<dbReference type="NCBIfam" id="TIGR02937">
    <property type="entry name" value="sigma70-ECF"/>
    <property type="match status" value="1"/>
</dbReference>
<accession>A0ABX3NSF4</accession>
<keyword evidence="5" id="KW-0472">Membrane</keyword>
<gene>
    <name evidence="8" type="ORF">A4D02_09180</name>
</gene>
<sequence length="202" mass="23005">MPQLDTYKEKELFRRIADGDELAFADIFHRYKSPLFDYGMKITKSQVAAEELVQECFLKLWLSRQNLPSIENPVGYLHMMARNAGVDYLRRLSLDAAMQQKVWAGISATENATLQKVQVSETQKLINEAVAQLPAQQREVFMLSRYEGLSYEQIGLQMGIAGNTVKNHLVKALKFIREYLGNKYGGPVILIIMSFPGPFLIK</sequence>
<keyword evidence="2" id="KW-0805">Transcription regulation</keyword>
<proteinExistence type="inferred from homology"/>
<keyword evidence="3" id="KW-0731">Sigma factor</keyword>
<keyword evidence="5" id="KW-1133">Transmembrane helix</keyword>
<dbReference type="InterPro" id="IPR014327">
    <property type="entry name" value="RNA_pol_sigma70_bacteroid"/>
</dbReference>
<reference evidence="8 9" key="1">
    <citation type="submission" date="2016-04" db="EMBL/GenBank/DDBJ databases">
        <authorList>
            <person name="Chen L."/>
            <person name="Zhuang W."/>
            <person name="Wang G."/>
        </authorList>
    </citation>
    <scope>NUCLEOTIDE SEQUENCE [LARGE SCALE GENOMIC DNA]</scope>
    <source>
        <strain evidence="9">GR20</strain>
    </source>
</reference>
<comment type="caution">
    <text evidence="8">The sequence shown here is derived from an EMBL/GenBank/DDBJ whole genome shotgun (WGS) entry which is preliminary data.</text>
</comment>
<dbReference type="SUPFAM" id="SSF88946">
    <property type="entry name" value="Sigma2 domain of RNA polymerase sigma factors"/>
    <property type="match status" value="1"/>
</dbReference>
<feature type="domain" description="RNA polymerase sigma-70 region 2" evidence="6">
    <location>
        <begin position="28"/>
        <end position="92"/>
    </location>
</feature>
<dbReference type="EMBL" id="LWBO01000023">
    <property type="protein sequence ID" value="OQP44947.1"/>
    <property type="molecule type" value="Genomic_DNA"/>
</dbReference>
<evidence type="ECO:0000256" key="3">
    <source>
        <dbReference type="ARBA" id="ARBA00023082"/>
    </source>
</evidence>
<feature type="transmembrane region" description="Helical" evidence="5">
    <location>
        <begin position="184"/>
        <end position="201"/>
    </location>
</feature>
<comment type="similarity">
    <text evidence="1">Belongs to the sigma-70 factor family. ECF subfamily.</text>
</comment>
<dbReference type="Gene3D" id="1.10.10.10">
    <property type="entry name" value="Winged helix-like DNA-binding domain superfamily/Winged helix DNA-binding domain"/>
    <property type="match status" value="1"/>
</dbReference>
<evidence type="ECO:0000256" key="1">
    <source>
        <dbReference type="ARBA" id="ARBA00010641"/>
    </source>
</evidence>
<dbReference type="InterPro" id="IPR013249">
    <property type="entry name" value="RNA_pol_sigma70_r4_t2"/>
</dbReference>
<dbReference type="RefSeq" id="WP_014218621.1">
    <property type="nucleotide sequence ID" value="NZ_LWBO01000023.1"/>
</dbReference>
<dbReference type="Gene3D" id="1.10.1740.10">
    <property type="match status" value="1"/>
</dbReference>
<evidence type="ECO:0000313" key="8">
    <source>
        <dbReference type="EMBL" id="OQP44947.1"/>
    </source>
</evidence>
<evidence type="ECO:0000256" key="2">
    <source>
        <dbReference type="ARBA" id="ARBA00023015"/>
    </source>
</evidence>
<dbReference type="SUPFAM" id="SSF88659">
    <property type="entry name" value="Sigma3 and sigma4 domains of RNA polymerase sigma factors"/>
    <property type="match status" value="1"/>
</dbReference>
<evidence type="ECO:0000256" key="4">
    <source>
        <dbReference type="ARBA" id="ARBA00023163"/>
    </source>
</evidence>
<feature type="domain" description="RNA polymerase sigma factor 70 region 4 type 2" evidence="7">
    <location>
        <begin position="125"/>
        <end position="175"/>
    </location>
</feature>
<name>A0ABX3NSF4_9BACT</name>
<keyword evidence="9" id="KW-1185">Reference proteome</keyword>
<dbReference type="PANTHER" id="PTHR43133:SF46">
    <property type="entry name" value="RNA POLYMERASE SIGMA-70 FACTOR ECF SUBFAMILY"/>
    <property type="match status" value="1"/>
</dbReference>
<dbReference type="PANTHER" id="PTHR43133">
    <property type="entry name" value="RNA POLYMERASE ECF-TYPE SIGMA FACTO"/>
    <property type="match status" value="1"/>
</dbReference>
<evidence type="ECO:0000259" key="6">
    <source>
        <dbReference type="Pfam" id="PF04542"/>
    </source>
</evidence>